<feature type="region of interest" description="Disordered" evidence="1">
    <location>
        <begin position="19"/>
        <end position="93"/>
    </location>
</feature>
<evidence type="ECO:0000313" key="2">
    <source>
        <dbReference type="EMBL" id="CAK0806705.1"/>
    </source>
</evidence>
<evidence type="ECO:0000256" key="1">
    <source>
        <dbReference type="SAM" id="MobiDB-lite"/>
    </source>
</evidence>
<name>A0ABN9QRR4_9DINO</name>
<evidence type="ECO:0000313" key="3">
    <source>
        <dbReference type="EMBL" id="CAK0825651.1"/>
    </source>
</evidence>
<feature type="compositionally biased region" description="Low complexity" evidence="1">
    <location>
        <begin position="70"/>
        <end position="92"/>
    </location>
</feature>
<organism evidence="2 4">
    <name type="scientific">Prorocentrum cordatum</name>
    <dbReference type="NCBI Taxonomy" id="2364126"/>
    <lineage>
        <taxon>Eukaryota</taxon>
        <taxon>Sar</taxon>
        <taxon>Alveolata</taxon>
        <taxon>Dinophyceae</taxon>
        <taxon>Prorocentrales</taxon>
        <taxon>Prorocentraceae</taxon>
        <taxon>Prorocentrum</taxon>
    </lineage>
</organism>
<reference evidence="2" key="1">
    <citation type="submission" date="2023-10" db="EMBL/GenBank/DDBJ databases">
        <authorList>
            <person name="Chen Y."/>
            <person name="Shah S."/>
            <person name="Dougan E. K."/>
            <person name="Thang M."/>
            <person name="Chan C."/>
        </authorList>
    </citation>
    <scope>NUCLEOTIDE SEQUENCE [LARGE SCALE GENOMIC DNA]</scope>
</reference>
<dbReference type="EMBL" id="CAUYUJ010009023">
    <property type="protein sequence ID" value="CAK0825651.1"/>
    <property type="molecule type" value="Genomic_DNA"/>
</dbReference>
<accession>A0ABN9QRR4</accession>
<dbReference type="EMBL" id="CAUYUJ010003771">
    <property type="protein sequence ID" value="CAK0806705.1"/>
    <property type="molecule type" value="Genomic_DNA"/>
</dbReference>
<keyword evidence="4" id="KW-1185">Reference proteome</keyword>
<proteinExistence type="predicted"/>
<gene>
    <name evidence="2" type="ORF">PCOR1329_LOCUS12831</name>
    <name evidence="3" type="ORF">PCOR1329_LOCUS25727</name>
</gene>
<feature type="compositionally biased region" description="Low complexity" evidence="1">
    <location>
        <begin position="39"/>
        <end position="51"/>
    </location>
</feature>
<comment type="caution">
    <text evidence="2">The sequence shown here is derived from an EMBL/GenBank/DDBJ whole genome shotgun (WGS) entry which is preliminary data.</text>
</comment>
<evidence type="ECO:0000313" key="4">
    <source>
        <dbReference type="Proteomes" id="UP001189429"/>
    </source>
</evidence>
<dbReference type="Proteomes" id="UP001189429">
    <property type="component" value="Unassembled WGS sequence"/>
</dbReference>
<protein>
    <submittedName>
        <fullName evidence="2">Uncharacterized protein</fullName>
    </submittedName>
</protein>
<sequence>MAGRHLMMVDAMSAMKSQLNDLSEADDHTHFRPRRGVRPLRSAARRPAAQPGDARHPDAAASSASWPQDPTRGAPTSPTTAPTTTRTSTTRPLLKLASIFAATQPHFSR</sequence>